<keyword evidence="2" id="KW-1185">Reference proteome</keyword>
<evidence type="ECO:0000313" key="2">
    <source>
        <dbReference type="Proteomes" id="UP000004030"/>
    </source>
</evidence>
<gene>
    <name evidence="1" type="ORF">NSU_3565</name>
</gene>
<dbReference type="Proteomes" id="UP000004030">
    <property type="component" value="Unassembled WGS sequence"/>
</dbReference>
<dbReference type="EMBL" id="AGFM01000058">
    <property type="protein sequence ID" value="EHJ59233.1"/>
    <property type="molecule type" value="Genomic_DNA"/>
</dbReference>
<organism evidence="1 2">
    <name type="scientific">Novosphingobium pentaromativorans US6-1</name>
    <dbReference type="NCBI Taxonomy" id="1088721"/>
    <lineage>
        <taxon>Bacteria</taxon>
        <taxon>Pseudomonadati</taxon>
        <taxon>Pseudomonadota</taxon>
        <taxon>Alphaproteobacteria</taxon>
        <taxon>Sphingomonadales</taxon>
        <taxon>Sphingomonadaceae</taxon>
        <taxon>Novosphingobium</taxon>
    </lineage>
</organism>
<comment type="caution">
    <text evidence="1">The sequence shown here is derived from an EMBL/GenBank/DDBJ whole genome shotgun (WGS) entry which is preliminary data.</text>
</comment>
<dbReference type="AlphaFoldDB" id="G6EGU4"/>
<evidence type="ECO:0000313" key="1">
    <source>
        <dbReference type="EMBL" id="EHJ59233.1"/>
    </source>
</evidence>
<protein>
    <submittedName>
        <fullName evidence="1">Uncharacterized protein</fullName>
    </submittedName>
</protein>
<name>G6EGU4_9SPHN</name>
<accession>G6EGU4</accession>
<proteinExistence type="predicted"/>
<sequence length="44" mass="5210">MAGVQYIVRGLTLLMHWRKEHKYRLVAAEHKPELCFSLLGWRDG</sequence>
<reference evidence="1 2" key="1">
    <citation type="journal article" date="2012" name="J. Bacteriol.">
        <title>Genome sequence of benzo(a)pyrene-degrading bacterium Novosphingobium pentaromativorans US6-1.</title>
        <authorList>
            <person name="Luo Y.R."/>
            <person name="Kang S.G."/>
            <person name="Kim S.J."/>
            <person name="Kim M.R."/>
            <person name="Li N."/>
            <person name="Lee J.H."/>
            <person name="Kwon K.K."/>
        </authorList>
    </citation>
    <scope>NUCLEOTIDE SEQUENCE [LARGE SCALE GENOMIC DNA]</scope>
    <source>
        <strain evidence="1 2">US6-1</strain>
    </source>
</reference>